<gene>
    <name evidence="2" type="ORF">NCTC10699_01977</name>
</gene>
<evidence type="ECO:0000313" key="3">
    <source>
        <dbReference type="Proteomes" id="UP000254280"/>
    </source>
</evidence>
<sequence>MLSYFFRRLIPISFFWVVSCSVSLTDVDVASLGDVQDLHTGERFPPQVFLQKIVNVPHILLGEQHDNLKHHQAQFWLLQQLQKHRRQGSLLLEMLSVDQQPQITKISQNSTAHFTNLPTALNWKASWDWRFYGETVRYALENQMALVATNLTEQEIAILMQGAEPLHGDKSTRLEIQQKIAQLISQNHLNDINLQNSLIQKMVQVQQFRDRRMAEKLLKAKIPSLLIAGNHHVNKQIGIVQHLQDLSPQTKVITILMGSNPSDFSANDADYFWILN</sequence>
<dbReference type="PIRSF" id="PIRSF020419">
    <property type="entry name" value="Fe_uptake_reg_CjrA_prd"/>
    <property type="match status" value="1"/>
</dbReference>
<dbReference type="SUPFAM" id="SSF159501">
    <property type="entry name" value="EreA/ChaN-like"/>
    <property type="match status" value="1"/>
</dbReference>
<evidence type="ECO:0000313" key="2">
    <source>
        <dbReference type="EMBL" id="SUB34317.1"/>
    </source>
</evidence>
<dbReference type="InterPro" id="IPR007314">
    <property type="entry name" value="Cofac_haem-bd_dom"/>
</dbReference>
<dbReference type="Gene3D" id="1.10.8.760">
    <property type="entry name" value="Haem-binding uptake, Tiki superfamily, ChaN, domain 2"/>
    <property type="match status" value="1"/>
</dbReference>
<reference evidence="2 3" key="1">
    <citation type="submission" date="2018-06" db="EMBL/GenBank/DDBJ databases">
        <authorList>
            <consortium name="Pathogen Informatics"/>
            <person name="Doyle S."/>
        </authorList>
    </citation>
    <scope>NUCLEOTIDE SEQUENCE [LARGE SCALE GENOMIC DNA]</scope>
    <source>
        <strain evidence="2 3">NCTC10699</strain>
    </source>
</reference>
<protein>
    <submittedName>
        <fullName evidence="2">Uncharacterized iron-regulated protein</fullName>
    </submittedName>
</protein>
<organism evidence="2 3">
    <name type="scientific">[Pasteurella] mairii</name>
    <dbReference type="NCBI Taxonomy" id="757"/>
    <lineage>
        <taxon>Bacteria</taxon>
        <taxon>Pseudomonadati</taxon>
        <taxon>Pseudomonadota</taxon>
        <taxon>Gammaproteobacteria</taxon>
        <taxon>Pasteurellales</taxon>
        <taxon>Pasteurellaceae</taxon>
    </lineage>
</organism>
<evidence type="ECO:0000259" key="1">
    <source>
        <dbReference type="Pfam" id="PF04187"/>
    </source>
</evidence>
<accession>A0A379B6V0</accession>
<proteinExistence type="predicted"/>
<dbReference type="Gene3D" id="3.40.50.11550">
    <property type="match status" value="1"/>
</dbReference>
<dbReference type="CDD" id="cd14727">
    <property type="entry name" value="ChanN-like"/>
    <property type="match status" value="1"/>
</dbReference>
<dbReference type="AlphaFoldDB" id="A0A379B6V0"/>
<dbReference type="Pfam" id="PF04187">
    <property type="entry name" value="Cofac_haem_bdg"/>
    <property type="match status" value="1"/>
</dbReference>
<dbReference type="Proteomes" id="UP000254280">
    <property type="component" value="Unassembled WGS sequence"/>
</dbReference>
<name>A0A379B6V0_9PAST</name>
<feature type="domain" description="Haem-binding uptake Tiki superfamily ChaN" evidence="1">
    <location>
        <begin position="50"/>
        <end position="243"/>
    </location>
</feature>
<dbReference type="InterPro" id="IPR016773">
    <property type="entry name" value="Fe3_uptake_reg_CjrA_prd"/>
</dbReference>
<dbReference type="EMBL" id="UGSS01000002">
    <property type="protein sequence ID" value="SUB34317.1"/>
    <property type="molecule type" value="Genomic_DNA"/>
</dbReference>
<keyword evidence="3" id="KW-1185">Reference proteome</keyword>
<dbReference type="PROSITE" id="PS51257">
    <property type="entry name" value="PROKAR_LIPOPROTEIN"/>
    <property type="match status" value="1"/>
</dbReference>